<protein>
    <submittedName>
        <fullName evidence="1">N-formylglutamate amidohydrolase</fullName>
    </submittedName>
</protein>
<proteinExistence type="predicted"/>
<organism evidence="1 2">
    <name type="scientific">Aquibaculum arenosum</name>
    <dbReference type="NCBI Taxonomy" id="3032591"/>
    <lineage>
        <taxon>Bacteria</taxon>
        <taxon>Pseudomonadati</taxon>
        <taxon>Pseudomonadota</taxon>
        <taxon>Alphaproteobacteria</taxon>
        <taxon>Rhodospirillales</taxon>
        <taxon>Rhodovibrionaceae</taxon>
        <taxon>Aquibaculum</taxon>
    </lineage>
</organism>
<dbReference type="InterPro" id="IPR011227">
    <property type="entry name" value="UCP029730"/>
</dbReference>
<keyword evidence="2" id="KW-1185">Reference proteome</keyword>
<dbReference type="EMBL" id="JARHUD010000004">
    <property type="protein sequence ID" value="MDF2095962.1"/>
    <property type="molecule type" value="Genomic_DNA"/>
</dbReference>
<sequence>MSANVAAMSHPALSEPAIAELYRFDCAGQLPLCEAGEPASFRFLNSAGQAPAVLICDHASRRIPARLERLGLDGAELARHIAWDIGVAEVAAQLAPALDCPCVLSDFSRLVIDANRRTGSSGSIPAVSDGTEIPGNRNLGEVHRRARVEQLFKPYHAAVSRQIEAKLAEGRPPLLIFLHSFTPVMDGFRRPWEIGILWNEDDRIARPLIEALRARGLTVGDNEPYSGASSEDYGLHAHGEGRGLPSALIELRQDLVDTREGVQRWARILRDVLKPLLAQQRDMANIPSEGQT</sequence>
<dbReference type="Gene3D" id="3.40.630.40">
    <property type="entry name" value="Zn-dependent exopeptidases"/>
    <property type="match status" value="1"/>
</dbReference>
<evidence type="ECO:0000313" key="2">
    <source>
        <dbReference type="Proteomes" id="UP001215503"/>
    </source>
</evidence>
<dbReference type="RefSeq" id="WP_275821910.1">
    <property type="nucleotide sequence ID" value="NZ_JARHUD010000004.1"/>
</dbReference>
<gene>
    <name evidence="1" type="ORF">P2G67_08240</name>
</gene>
<name>A0ABT5YM40_9PROT</name>
<dbReference type="Proteomes" id="UP001215503">
    <property type="component" value="Unassembled WGS sequence"/>
</dbReference>
<dbReference type="InterPro" id="IPR007709">
    <property type="entry name" value="N-FG_amidohydro"/>
</dbReference>
<comment type="caution">
    <text evidence="1">The sequence shown here is derived from an EMBL/GenBank/DDBJ whole genome shotgun (WGS) entry which is preliminary data.</text>
</comment>
<dbReference type="SUPFAM" id="SSF53187">
    <property type="entry name" value="Zn-dependent exopeptidases"/>
    <property type="match status" value="1"/>
</dbReference>
<evidence type="ECO:0000313" key="1">
    <source>
        <dbReference type="EMBL" id="MDF2095962.1"/>
    </source>
</evidence>
<accession>A0ABT5YM40</accession>
<reference evidence="1 2" key="1">
    <citation type="submission" date="2023-03" db="EMBL/GenBank/DDBJ databases">
        <title>Fodinicurvata sp. CAU 1616 isolated from sea sendiment.</title>
        <authorList>
            <person name="Kim W."/>
        </authorList>
    </citation>
    <scope>NUCLEOTIDE SEQUENCE [LARGE SCALE GENOMIC DNA]</scope>
    <source>
        <strain evidence="1 2">CAU 1616</strain>
    </source>
</reference>
<dbReference type="Pfam" id="PF05013">
    <property type="entry name" value="FGase"/>
    <property type="match status" value="1"/>
</dbReference>
<dbReference type="PIRSF" id="PIRSF029730">
    <property type="entry name" value="UCP029730"/>
    <property type="match status" value="1"/>
</dbReference>